<evidence type="ECO:0000256" key="4">
    <source>
        <dbReference type="SAM" id="Phobius"/>
    </source>
</evidence>
<gene>
    <name evidence="5" type="ORF">ED208_05655</name>
</gene>
<accession>A0A3N0VGQ4</accession>
<evidence type="ECO:0000256" key="2">
    <source>
        <dbReference type="ARBA" id="ARBA00022525"/>
    </source>
</evidence>
<dbReference type="Gene3D" id="2.120.10.30">
    <property type="entry name" value="TolB, C-terminal domain"/>
    <property type="match status" value="1"/>
</dbReference>
<evidence type="ECO:0000313" key="6">
    <source>
        <dbReference type="Proteomes" id="UP000282106"/>
    </source>
</evidence>
<keyword evidence="4" id="KW-0812">Transmembrane</keyword>
<dbReference type="InterPro" id="IPR017996">
    <property type="entry name" value="MRJP/yellow-related"/>
</dbReference>
<dbReference type="EMBL" id="RJVO01000002">
    <property type="protein sequence ID" value="ROH91861.1"/>
    <property type="molecule type" value="Genomic_DNA"/>
</dbReference>
<keyword evidence="4" id="KW-0472">Membrane</keyword>
<comment type="caution">
    <text evidence="5">The sequence shown here is derived from an EMBL/GenBank/DDBJ whole genome shotgun (WGS) entry which is preliminary data.</text>
</comment>
<evidence type="ECO:0008006" key="7">
    <source>
        <dbReference type="Google" id="ProtNLM"/>
    </source>
</evidence>
<keyword evidence="4" id="KW-1133">Transmembrane helix</keyword>
<protein>
    <recommendedName>
        <fullName evidence="7">Gluconolactonase</fullName>
    </recommendedName>
</protein>
<dbReference type="GO" id="GO:0005576">
    <property type="term" value="C:extracellular region"/>
    <property type="evidence" value="ECO:0007669"/>
    <property type="project" value="UniProtKB-SubCell"/>
</dbReference>
<evidence type="ECO:0000256" key="3">
    <source>
        <dbReference type="SAM" id="MobiDB-lite"/>
    </source>
</evidence>
<keyword evidence="6" id="KW-1185">Reference proteome</keyword>
<dbReference type="AlphaFoldDB" id="A0A3N0VGQ4"/>
<dbReference type="PANTHER" id="PTHR10009:SF18">
    <property type="entry name" value="PROTEIN YELLOW-LIKE PROTEIN"/>
    <property type="match status" value="1"/>
</dbReference>
<feature type="compositionally biased region" description="Pro residues" evidence="3">
    <location>
        <begin position="10"/>
        <end position="22"/>
    </location>
</feature>
<keyword evidence="2" id="KW-0964">Secreted</keyword>
<feature type="region of interest" description="Disordered" evidence="3">
    <location>
        <begin position="1"/>
        <end position="26"/>
    </location>
</feature>
<organism evidence="5 6">
    <name type="scientific">Stagnimonas aquatica</name>
    <dbReference type="NCBI Taxonomy" id="2689987"/>
    <lineage>
        <taxon>Bacteria</taxon>
        <taxon>Pseudomonadati</taxon>
        <taxon>Pseudomonadota</taxon>
        <taxon>Gammaproteobacteria</taxon>
        <taxon>Nevskiales</taxon>
        <taxon>Nevskiaceae</taxon>
        <taxon>Stagnimonas</taxon>
    </lineage>
</organism>
<proteinExistence type="predicted"/>
<dbReference type="PANTHER" id="PTHR10009">
    <property type="entry name" value="PROTEIN YELLOW-RELATED"/>
    <property type="match status" value="1"/>
</dbReference>
<dbReference type="InParanoid" id="A0A3N0VGQ4"/>
<comment type="subcellular location">
    <subcellularLocation>
        <location evidence="1">Secreted</location>
    </subcellularLocation>
</comment>
<evidence type="ECO:0000256" key="1">
    <source>
        <dbReference type="ARBA" id="ARBA00004613"/>
    </source>
</evidence>
<dbReference type="SUPFAM" id="SSF101898">
    <property type="entry name" value="NHL repeat"/>
    <property type="match status" value="1"/>
</dbReference>
<feature type="transmembrane region" description="Helical" evidence="4">
    <location>
        <begin position="38"/>
        <end position="57"/>
    </location>
</feature>
<dbReference type="Proteomes" id="UP000282106">
    <property type="component" value="Unassembled WGS sequence"/>
</dbReference>
<dbReference type="InterPro" id="IPR011042">
    <property type="entry name" value="6-blade_b-propeller_TolB-like"/>
</dbReference>
<reference evidence="5 6" key="1">
    <citation type="submission" date="2018-10" db="EMBL/GenBank/DDBJ databases">
        <authorList>
            <person name="Chen W.-M."/>
        </authorList>
    </citation>
    <scope>NUCLEOTIDE SEQUENCE [LARGE SCALE GENOMIC DNA]</scope>
    <source>
        <strain evidence="5 6">THS-13</strain>
    </source>
</reference>
<dbReference type="Pfam" id="PF03022">
    <property type="entry name" value="MRJP"/>
    <property type="match status" value="1"/>
</dbReference>
<evidence type="ECO:0000313" key="5">
    <source>
        <dbReference type="EMBL" id="ROH91861.1"/>
    </source>
</evidence>
<sequence length="411" mass="43608">MLGGGRCHAPPLPDKTPPPQPFPASGGGSFGRGLNVRLLGRLLLVLLSLVALLLLALKLRYGGGSTDFPDRSGTPSLPASALEVVAELPTPPGNIAVSAQGRVFVSLHPEARPSQTLVELVDGQMRPWPSAAAQARFTDVLGIRIDGQQRLWTLDNGGHGLKAVKLTAFDLATGAVLREIVFPRALAGLGSHYNDLQVSADGGTVYIADASFFGLRPALVVVDVASGQARRLLEGHPSVVAEKYIPVVQGRRMEAFGLVAIRPGVDSIALSRDDQWLYYAPISNSHLYRIRTADLRNPALEAEQLAGQVETLAPKTMSDGLSSDDQGRIYLSDLEHSAVVRYTPETGALETLIKTEALRWPDGFSFGPDGWLYVTGSALQQVIGLPAASVAAHAPYPVFRFQPGASAAAGH</sequence>
<name>A0A3N0VGQ4_9GAMM</name>